<dbReference type="Pfam" id="PF00593">
    <property type="entry name" value="TonB_dep_Rec_b-barrel"/>
    <property type="match status" value="1"/>
</dbReference>
<keyword evidence="6" id="KW-0406">Ion transport</keyword>
<evidence type="ECO:0000256" key="12">
    <source>
        <dbReference type="RuleBase" id="RU003357"/>
    </source>
</evidence>
<dbReference type="PROSITE" id="PS52016">
    <property type="entry name" value="TONB_DEPENDENT_REC_3"/>
    <property type="match status" value="1"/>
</dbReference>
<evidence type="ECO:0000256" key="6">
    <source>
        <dbReference type="ARBA" id="ARBA00023065"/>
    </source>
</evidence>
<keyword evidence="8 10" id="KW-0472">Membrane</keyword>
<feature type="domain" description="TonB-dependent receptor-like beta-barrel" evidence="14">
    <location>
        <begin position="178"/>
        <end position="580"/>
    </location>
</feature>
<evidence type="ECO:0000313" key="16">
    <source>
        <dbReference type="EMBL" id="CAH9064874.1"/>
    </source>
</evidence>
<evidence type="ECO:0000313" key="17">
    <source>
        <dbReference type="Proteomes" id="UP001152447"/>
    </source>
</evidence>
<keyword evidence="4 10" id="KW-0812">Transmembrane</keyword>
<dbReference type="CDD" id="cd01347">
    <property type="entry name" value="ligand_gated_channel"/>
    <property type="match status" value="1"/>
</dbReference>
<evidence type="ECO:0000256" key="1">
    <source>
        <dbReference type="ARBA" id="ARBA00004571"/>
    </source>
</evidence>
<dbReference type="InterPro" id="IPR010917">
    <property type="entry name" value="TonB_rcpt_CS"/>
</dbReference>
<dbReference type="EMBL" id="CAMAPB010000064">
    <property type="protein sequence ID" value="CAH9064874.1"/>
    <property type="molecule type" value="Genomic_DNA"/>
</dbReference>
<dbReference type="GO" id="GO:0015889">
    <property type="term" value="P:cobalamin transport"/>
    <property type="evidence" value="ECO:0007669"/>
    <property type="project" value="TreeGrafter"/>
</dbReference>
<dbReference type="Gene3D" id="2.40.170.20">
    <property type="entry name" value="TonB-dependent receptor, beta-barrel domain"/>
    <property type="match status" value="1"/>
</dbReference>
<proteinExistence type="inferred from homology"/>
<name>A0A9W4R2A5_PSEHA</name>
<keyword evidence="7 12" id="KW-0798">TonB box</keyword>
<sequence>MLNKTALGVAISAVLSISVSAAEQTIEKITVTANKFEQPINDVLASVAVIERADIEKANYRDLPAILNTIAGIDIVRNGGLGQKADIFVRGASAKYTLVLVDGVRVSDASSGSVSLTNIPVNSIERVELIKGARAAIYGSDAVAGVINIITRKASNNSLSATLGSHSYSNYQLAGGLVKEALSFNYNLGYEETDGFDVTGKDPAAEYTKDHDDDGYKNKNIGFNLAYELAELGQLSLQSQYSEGEAQYDNAWGNDAYDFENYTAKLGWNKASDIYSQSTSVSVSQEENTQTGTDVQQVYSTERVEFEYRGLYTLTEELELSGGFNYLSEDLSNSSATSSEEKRDNKALFIGAFYSHNKWLANAVVRTDDYDFHGRANTYSTGLGYKANNYVTLRLNHGTAFRAPSLINAFVTNSPYYLPNNNIKPEEALNNELGITLETQWGRYDIAIFDNRINNLISNNYDADSGKYIATNIDKVSMQGIELSAEFSALGFEHSVNVSFLDATDEKTNTDLPRRPSESFNYQLAKSWGDFDASLDMQYRSSRPSIAYYDSELADYTVFNLAANYQLLDNLSLAARIENITDKEYFTAATGFAASGELLGYNSAGRTFFVGANYQF</sequence>
<keyword evidence="17" id="KW-1185">Reference proteome</keyword>
<comment type="subcellular location">
    <subcellularLocation>
        <location evidence="1 10">Cell outer membrane</location>
        <topology evidence="1 10">Multi-pass membrane protein</topology>
    </subcellularLocation>
</comment>
<feature type="chain" id="PRO_5040913854" evidence="13">
    <location>
        <begin position="22"/>
        <end position="616"/>
    </location>
</feature>
<dbReference type="InterPro" id="IPR037066">
    <property type="entry name" value="Plug_dom_sf"/>
</dbReference>
<keyword evidence="2 10" id="KW-0813">Transport</keyword>
<keyword evidence="9 10" id="KW-0998">Cell outer membrane</keyword>
<dbReference type="RefSeq" id="WP_076922887.1">
    <property type="nucleotide sequence ID" value="NZ_CAMAPB010000064.1"/>
</dbReference>
<organism evidence="16 17">
    <name type="scientific">Pseudoalteromonas haloplanktis</name>
    <name type="common">Alteromonas haloplanktis</name>
    <dbReference type="NCBI Taxonomy" id="228"/>
    <lineage>
        <taxon>Bacteria</taxon>
        <taxon>Pseudomonadati</taxon>
        <taxon>Pseudomonadota</taxon>
        <taxon>Gammaproteobacteria</taxon>
        <taxon>Alteromonadales</taxon>
        <taxon>Pseudoalteromonadaceae</taxon>
        <taxon>Pseudoalteromonas</taxon>
    </lineage>
</organism>
<evidence type="ECO:0000256" key="4">
    <source>
        <dbReference type="ARBA" id="ARBA00022692"/>
    </source>
</evidence>
<gene>
    <name evidence="16" type="primary">btuB_16</name>
    <name evidence="16" type="ORF">PSEHALCIP103_03254</name>
</gene>
<evidence type="ECO:0000256" key="10">
    <source>
        <dbReference type="PROSITE-ProRule" id="PRU01360"/>
    </source>
</evidence>
<dbReference type="InterPro" id="IPR036942">
    <property type="entry name" value="Beta-barrel_TonB_sf"/>
</dbReference>
<dbReference type="InterPro" id="IPR039426">
    <property type="entry name" value="TonB-dep_rcpt-like"/>
</dbReference>
<evidence type="ECO:0000256" key="2">
    <source>
        <dbReference type="ARBA" id="ARBA00022448"/>
    </source>
</evidence>
<evidence type="ECO:0000256" key="5">
    <source>
        <dbReference type="ARBA" id="ARBA00022729"/>
    </source>
</evidence>
<reference evidence="16" key="1">
    <citation type="submission" date="2022-07" db="EMBL/GenBank/DDBJ databases">
        <authorList>
            <person name="Criscuolo A."/>
        </authorList>
    </citation>
    <scope>NUCLEOTIDE SEQUENCE</scope>
    <source>
        <strain evidence="16">CIP103197</strain>
    </source>
</reference>
<protein>
    <submittedName>
        <fullName evidence="16">Vitamin B12 transporter BtuB</fullName>
    </submittedName>
</protein>
<dbReference type="PANTHER" id="PTHR30069">
    <property type="entry name" value="TONB-DEPENDENT OUTER MEMBRANE RECEPTOR"/>
    <property type="match status" value="1"/>
</dbReference>
<feature type="signal peptide" evidence="13">
    <location>
        <begin position="1"/>
        <end position="21"/>
    </location>
</feature>
<comment type="similarity">
    <text evidence="10 12">Belongs to the TonB-dependent receptor family.</text>
</comment>
<dbReference type="InterPro" id="IPR012910">
    <property type="entry name" value="Plug_dom"/>
</dbReference>
<evidence type="ECO:0000256" key="3">
    <source>
        <dbReference type="ARBA" id="ARBA00022452"/>
    </source>
</evidence>
<dbReference type="Gene3D" id="2.170.130.10">
    <property type="entry name" value="TonB-dependent receptor, plug domain"/>
    <property type="match status" value="1"/>
</dbReference>
<evidence type="ECO:0000256" key="13">
    <source>
        <dbReference type="SAM" id="SignalP"/>
    </source>
</evidence>
<evidence type="ECO:0000256" key="9">
    <source>
        <dbReference type="ARBA" id="ARBA00023237"/>
    </source>
</evidence>
<evidence type="ECO:0000256" key="11">
    <source>
        <dbReference type="PROSITE-ProRule" id="PRU10144"/>
    </source>
</evidence>
<feature type="domain" description="TonB-dependent receptor plug" evidence="15">
    <location>
        <begin position="40"/>
        <end position="146"/>
    </location>
</feature>
<comment type="caution">
    <text evidence="16">The sequence shown here is derived from an EMBL/GenBank/DDBJ whole genome shotgun (WGS) entry which is preliminary data.</text>
</comment>
<dbReference type="SUPFAM" id="SSF56935">
    <property type="entry name" value="Porins"/>
    <property type="match status" value="1"/>
</dbReference>
<accession>A0A9W4R2A5</accession>
<keyword evidence="5 13" id="KW-0732">Signal</keyword>
<evidence type="ECO:0000256" key="7">
    <source>
        <dbReference type="ARBA" id="ARBA00023077"/>
    </source>
</evidence>
<dbReference type="AlphaFoldDB" id="A0A9W4R2A5"/>
<dbReference type="Proteomes" id="UP001152447">
    <property type="component" value="Unassembled WGS sequence"/>
</dbReference>
<dbReference type="PANTHER" id="PTHR30069:SF53">
    <property type="entry name" value="COLICIN I RECEPTOR-RELATED"/>
    <property type="match status" value="1"/>
</dbReference>
<dbReference type="GO" id="GO:0006811">
    <property type="term" value="P:monoatomic ion transport"/>
    <property type="evidence" value="ECO:0007669"/>
    <property type="project" value="UniProtKB-KW"/>
</dbReference>
<dbReference type="GO" id="GO:0009279">
    <property type="term" value="C:cell outer membrane"/>
    <property type="evidence" value="ECO:0007669"/>
    <property type="project" value="UniProtKB-SubCell"/>
</dbReference>
<keyword evidence="3 10" id="KW-1134">Transmembrane beta strand</keyword>
<evidence type="ECO:0000259" key="15">
    <source>
        <dbReference type="Pfam" id="PF07715"/>
    </source>
</evidence>
<evidence type="ECO:0000259" key="14">
    <source>
        <dbReference type="Pfam" id="PF00593"/>
    </source>
</evidence>
<feature type="short sequence motif" description="TonB C-terminal box" evidence="11">
    <location>
        <begin position="599"/>
        <end position="616"/>
    </location>
</feature>
<evidence type="ECO:0000256" key="8">
    <source>
        <dbReference type="ARBA" id="ARBA00023136"/>
    </source>
</evidence>
<dbReference type="PROSITE" id="PS01156">
    <property type="entry name" value="TONB_DEPENDENT_REC_2"/>
    <property type="match status" value="1"/>
</dbReference>
<dbReference type="Pfam" id="PF07715">
    <property type="entry name" value="Plug"/>
    <property type="match status" value="1"/>
</dbReference>
<dbReference type="InterPro" id="IPR000531">
    <property type="entry name" value="Beta-barrel_TonB"/>
</dbReference>